<reference evidence="3" key="2">
    <citation type="submission" date="2019-09" db="UniProtKB">
        <authorList>
            <consortium name="WormBaseParasite"/>
        </authorList>
    </citation>
    <scope>IDENTIFICATION</scope>
</reference>
<evidence type="ECO:0000313" key="1">
    <source>
        <dbReference type="EMBL" id="VDO74316.1"/>
    </source>
</evidence>
<accession>A0A3P7XJZ5</accession>
<keyword evidence="2" id="KW-1185">Reference proteome</keyword>
<gene>
    <name evidence="1" type="ORF">HPBE_LOCUS7960</name>
</gene>
<sequence>MHINGITIYSDSEIALAWMNPKLDVKTTRRAISSVAYALRWLERITKRINPDLRKKFRGIYELRYHYSCDFITVPEYEGTFKLLLRMQQQAHVEG</sequence>
<dbReference type="WBParaSite" id="HPBE_0000795901-mRNA-1">
    <property type="protein sequence ID" value="HPBE_0000795901-mRNA-1"/>
    <property type="gene ID" value="HPBE_0000795901"/>
</dbReference>
<name>A0A183FL65_HELPZ</name>
<proteinExistence type="predicted"/>
<protein>
    <submittedName>
        <fullName evidence="3">RNase H domain-containing protein</fullName>
    </submittedName>
</protein>
<dbReference type="EMBL" id="UZAH01026017">
    <property type="protein sequence ID" value="VDO74316.1"/>
    <property type="molecule type" value="Genomic_DNA"/>
</dbReference>
<reference evidence="1 2" key="1">
    <citation type="submission" date="2018-11" db="EMBL/GenBank/DDBJ databases">
        <authorList>
            <consortium name="Pathogen Informatics"/>
        </authorList>
    </citation>
    <scope>NUCLEOTIDE SEQUENCE [LARGE SCALE GENOMIC DNA]</scope>
</reference>
<dbReference type="Proteomes" id="UP000050761">
    <property type="component" value="Unassembled WGS sequence"/>
</dbReference>
<evidence type="ECO:0000313" key="2">
    <source>
        <dbReference type="Proteomes" id="UP000050761"/>
    </source>
</evidence>
<dbReference type="AlphaFoldDB" id="A0A183FL65"/>
<organism evidence="2 3">
    <name type="scientific">Heligmosomoides polygyrus</name>
    <name type="common">Parasitic roundworm</name>
    <dbReference type="NCBI Taxonomy" id="6339"/>
    <lineage>
        <taxon>Eukaryota</taxon>
        <taxon>Metazoa</taxon>
        <taxon>Ecdysozoa</taxon>
        <taxon>Nematoda</taxon>
        <taxon>Chromadorea</taxon>
        <taxon>Rhabditida</taxon>
        <taxon>Rhabditina</taxon>
        <taxon>Rhabditomorpha</taxon>
        <taxon>Strongyloidea</taxon>
        <taxon>Heligmosomidae</taxon>
        <taxon>Heligmosomoides</taxon>
    </lineage>
</organism>
<accession>A0A183FL65</accession>
<evidence type="ECO:0000313" key="3">
    <source>
        <dbReference type="WBParaSite" id="HPBE_0000795901-mRNA-1"/>
    </source>
</evidence>